<dbReference type="PROSITE" id="PS51034">
    <property type="entry name" value="ZP_2"/>
    <property type="match status" value="1"/>
</dbReference>
<reference evidence="2" key="2">
    <citation type="journal article" date="2015" name="Fish Shellfish Immunol.">
        <title>Early steps in the European eel (Anguilla anguilla)-Vibrio vulnificus interaction in the gills: Role of the RtxA13 toxin.</title>
        <authorList>
            <person name="Callol A."/>
            <person name="Pajuelo D."/>
            <person name="Ebbesson L."/>
            <person name="Teles M."/>
            <person name="MacKenzie S."/>
            <person name="Amaro C."/>
        </authorList>
    </citation>
    <scope>NUCLEOTIDE SEQUENCE</scope>
</reference>
<name>A0A0E9Q556_ANGAN</name>
<reference evidence="2" key="1">
    <citation type="submission" date="2014-11" db="EMBL/GenBank/DDBJ databases">
        <authorList>
            <person name="Amaro Gonzalez C."/>
        </authorList>
    </citation>
    <scope>NUCLEOTIDE SEQUENCE</scope>
</reference>
<evidence type="ECO:0000259" key="1">
    <source>
        <dbReference type="PROSITE" id="PS51034"/>
    </source>
</evidence>
<organism evidence="2">
    <name type="scientific">Anguilla anguilla</name>
    <name type="common">European freshwater eel</name>
    <name type="synonym">Muraena anguilla</name>
    <dbReference type="NCBI Taxonomy" id="7936"/>
    <lineage>
        <taxon>Eukaryota</taxon>
        <taxon>Metazoa</taxon>
        <taxon>Chordata</taxon>
        <taxon>Craniata</taxon>
        <taxon>Vertebrata</taxon>
        <taxon>Euteleostomi</taxon>
        <taxon>Actinopterygii</taxon>
        <taxon>Neopterygii</taxon>
        <taxon>Teleostei</taxon>
        <taxon>Anguilliformes</taxon>
        <taxon>Anguillidae</taxon>
        <taxon>Anguilla</taxon>
    </lineage>
</organism>
<protein>
    <recommendedName>
        <fullName evidence="1">ZP domain-containing protein</fullName>
    </recommendedName>
</protein>
<dbReference type="AlphaFoldDB" id="A0A0E9Q556"/>
<accession>A0A0E9Q556</accession>
<evidence type="ECO:0000313" key="2">
    <source>
        <dbReference type="EMBL" id="JAH11859.1"/>
    </source>
</evidence>
<feature type="domain" description="ZP" evidence="1">
    <location>
        <begin position="1"/>
        <end position="36"/>
    </location>
</feature>
<proteinExistence type="predicted"/>
<sequence>MSQLFFLFQFAKCKSAVIFFCNVRLSKEMMHRLAIC</sequence>
<dbReference type="EMBL" id="GBXM01096718">
    <property type="protein sequence ID" value="JAH11859.1"/>
    <property type="molecule type" value="Transcribed_RNA"/>
</dbReference>
<dbReference type="InterPro" id="IPR001507">
    <property type="entry name" value="ZP_dom"/>
</dbReference>